<name>A0A9J5XTN1_SOLCO</name>
<evidence type="ECO:0000256" key="1">
    <source>
        <dbReference type="SAM" id="MobiDB-lite"/>
    </source>
</evidence>
<protein>
    <submittedName>
        <fullName evidence="2">Uncharacterized protein</fullName>
    </submittedName>
</protein>
<gene>
    <name evidence="2" type="ORF">H5410_042197</name>
</gene>
<comment type="caution">
    <text evidence="2">The sequence shown here is derived from an EMBL/GenBank/DDBJ whole genome shotgun (WGS) entry which is preliminary data.</text>
</comment>
<accession>A0A9J5XTN1</accession>
<keyword evidence="3" id="KW-1185">Reference proteome</keyword>
<feature type="region of interest" description="Disordered" evidence="1">
    <location>
        <begin position="110"/>
        <end position="142"/>
    </location>
</feature>
<evidence type="ECO:0000313" key="3">
    <source>
        <dbReference type="Proteomes" id="UP000824120"/>
    </source>
</evidence>
<organism evidence="2 3">
    <name type="scientific">Solanum commersonii</name>
    <name type="common">Commerson's wild potato</name>
    <name type="synonym">Commerson's nightshade</name>
    <dbReference type="NCBI Taxonomy" id="4109"/>
    <lineage>
        <taxon>Eukaryota</taxon>
        <taxon>Viridiplantae</taxon>
        <taxon>Streptophyta</taxon>
        <taxon>Embryophyta</taxon>
        <taxon>Tracheophyta</taxon>
        <taxon>Spermatophyta</taxon>
        <taxon>Magnoliopsida</taxon>
        <taxon>eudicotyledons</taxon>
        <taxon>Gunneridae</taxon>
        <taxon>Pentapetalae</taxon>
        <taxon>asterids</taxon>
        <taxon>lamiids</taxon>
        <taxon>Solanales</taxon>
        <taxon>Solanaceae</taxon>
        <taxon>Solanoideae</taxon>
        <taxon>Solaneae</taxon>
        <taxon>Solanum</taxon>
    </lineage>
</organism>
<dbReference type="AlphaFoldDB" id="A0A9J5XTN1"/>
<proteinExistence type="predicted"/>
<reference evidence="2 3" key="1">
    <citation type="submission" date="2020-09" db="EMBL/GenBank/DDBJ databases">
        <title>De no assembly of potato wild relative species, Solanum commersonii.</title>
        <authorList>
            <person name="Cho K."/>
        </authorList>
    </citation>
    <scope>NUCLEOTIDE SEQUENCE [LARGE SCALE GENOMIC DNA]</scope>
    <source>
        <strain evidence="2">LZ3.2</strain>
        <tissue evidence="2">Leaf</tissue>
    </source>
</reference>
<evidence type="ECO:0000313" key="2">
    <source>
        <dbReference type="EMBL" id="KAG5591683.1"/>
    </source>
</evidence>
<dbReference type="Proteomes" id="UP000824120">
    <property type="component" value="Chromosome 8"/>
</dbReference>
<sequence>MNFFAIRNSDLVPIGEPTYFQGQTSPRAVHRFLVIWNFNVIFGKKNSWTSFMTLDIEPVSPNEILAHFLGQTNPRSDKPRFVDFLCAIDHGFLTFVKTLAIDPVGPDGQIGPFSGSNKPQSSQLGSMGNSAHFKGQTSPRARKPPVYPIVRVLYSMNFW</sequence>
<feature type="compositionally biased region" description="Polar residues" evidence="1">
    <location>
        <begin position="114"/>
        <end position="139"/>
    </location>
</feature>
<dbReference type="EMBL" id="JACXVP010000008">
    <property type="protein sequence ID" value="KAG5591683.1"/>
    <property type="molecule type" value="Genomic_DNA"/>
</dbReference>